<feature type="domain" description="SGS" evidence="3">
    <location>
        <begin position="185"/>
        <end position="262"/>
    </location>
</feature>
<evidence type="ECO:0008006" key="7">
    <source>
        <dbReference type="Google" id="ProtNLM"/>
    </source>
</evidence>
<dbReference type="PANTHER" id="PTHR13164">
    <property type="entry name" value="CALICYLIN BINDING PROTEIN"/>
    <property type="match status" value="1"/>
</dbReference>
<dbReference type="Gene3D" id="2.60.40.790">
    <property type="match status" value="1"/>
</dbReference>
<dbReference type="Proteomes" id="UP000785679">
    <property type="component" value="Unassembled WGS sequence"/>
</dbReference>
<dbReference type="SUPFAM" id="SSF49764">
    <property type="entry name" value="HSP20-like chaperones"/>
    <property type="match status" value="1"/>
</dbReference>
<evidence type="ECO:0000256" key="2">
    <source>
        <dbReference type="SAM" id="MobiDB-lite"/>
    </source>
</evidence>
<dbReference type="InterPro" id="IPR007052">
    <property type="entry name" value="CS_dom"/>
</dbReference>
<keyword evidence="1" id="KW-0175">Coiled coil</keyword>
<dbReference type="AlphaFoldDB" id="A0A8J8P084"/>
<sequence length="262" mass="29575">MQFVSGTNTIEDYEGDLADLRRFLTLTDRERTKRFLNNEICRVDCQLNMLKFKKAQEEKEAAKEAISMQQQEEVHAEKEPQVKEEVGAAEDKSIIKKEHLVYEQLSKYGWEQEGDLVKVYVTSGVDGIGKHDKQQIDCEFTDTSIDLRLLHFPVAGKHLRLKLGPLNGLIEPGACKLKVKSNSITLELKKAGKQWWSDIKQKAKKEGAGASPSAPIEKAGEDPGASLMNMMKDLYENGDDDMKRTIAESWTKSQKDKAMGLK</sequence>
<accession>A0A8J8P084</accession>
<name>A0A8J8P084_HALGN</name>
<organism evidence="5 6">
    <name type="scientific">Halteria grandinella</name>
    <dbReference type="NCBI Taxonomy" id="5974"/>
    <lineage>
        <taxon>Eukaryota</taxon>
        <taxon>Sar</taxon>
        <taxon>Alveolata</taxon>
        <taxon>Ciliophora</taxon>
        <taxon>Intramacronucleata</taxon>
        <taxon>Spirotrichea</taxon>
        <taxon>Stichotrichia</taxon>
        <taxon>Sporadotrichida</taxon>
        <taxon>Halteriidae</taxon>
        <taxon>Halteria</taxon>
    </lineage>
</organism>
<protein>
    <recommendedName>
        <fullName evidence="7">Calcyclin-binding protein</fullName>
    </recommendedName>
</protein>
<evidence type="ECO:0000313" key="5">
    <source>
        <dbReference type="EMBL" id="TNV83409.1"/>
    </source>
</evidence>
<dbReference type="OrthoDB" id="164025at2759"/>
<dbReference type="InterPro" id="IPR008978">
    <property type="entry name" value="HSP20-like_chaperone"/>
</dbReference>
<keyword evidence="6" id="KW-1185">Reference proteome</keyword>
<feature type="region of interest" description="Disordered" evidence="2">
    <location>
        <begin position="202"/>
        <end position="230"/>
    </location>
</feature>
<dbReference type="GO" id="GO:0005634">
    <property type="term" value="C:nucleus"/>
    <property type="evidence" value="ECO:0007669"/>
    <property type="project" value="TreeGrafter"/>
</dbReference>
<comment type="caution">
    <text evidence="5">The sequence shown here is derived from an EMBL/GenBank/DDBJ whole genome shotgun (WGS) entry which is preliminary data.</text>
</comment>
<feature type="coiled-coil region" evidence="1">
    <location>
        <begin position="52"/>
        <end position="79"/>
    </location>
</feature>
<proteinExistence type="predicted"/>
<evidence type="ECO:0000313" key="6">
    <source>
        <dbReference type="Proteomes" id="UP000785679"/>
    </source>
</evidence>
<dbReference type="Pfam" id="PF04969">
    <property type="entry name" value="CS"/>
    <property type="match status" value="1"/>
</dbReference>
<dbReference type="InterPro" id="IPR052289">
    <property type="entry name" value="Calcyclin-binding_UBL-bridge"/>
</dbReference>
<feature type="domain" description="CS" evidence="4">
    <location>
        <begin position="103"/>
        <end position="200"/>
    </location>
</feature>
<dbReference type="PROSITE" id="PS51203">
    <property type="entry name" value="CS"/>
    <property type="match status" value="1"/>
</dbReference>
<dbReference type="InterPro" id="IPR007699">
    <property type="entry name" value="SGS_dom"/>
</dbReference>
<evidence type="ECO:0000259" key="4">
    <source>
        <dbReference type="PROSITE" id="PS51203"/>
    </source>
</evidence>
<dbReference type="EMBL" id="RRYP01003867">
    <property type="protein sequence ID" value="TNV83409.1"/>
    <property type="molecule type" value="Genomic_DNA"/>
</dbReference>
<reference evidence="5" key="1">
    <citation type="submission" date="2019-06" db="EMBL/GenBank/DDBJ databases">
        <authorList>
            <person name="Zheng W."/>
        </authorList>
    </citation>
    <scope>NUCLEOTIDE SEQUENCE</scope>
    <source>
        <strain evidence="5">QDHG01</strain>
    </source>
</reference>
<dbReference type="PROSITE" id="PS51048">
    <property type="entry name" value="SGS"/>
    <property type="match status" value="1"/>
</dbReference>
<dbReference type="PANTHER" id="PTHR13164:SF3">
    <property type="entry name" value="CALCYCLIN-BINDING PROTEIN"/>
    <property type="match status" value="1"/>
</dbReference>
<evidence type="ECO:0000259" key="3">
    <source>
        <dbReference type="PROSITE" id="PS51048"/>
    </source>
</evidence>
<gene>
    <name evidence="5" type="ORF">FGO68_gene5709</name>
</gene>
<evidence type="ECO:0000256" key="1">
    <source>
        <dbReference type="SAM" id="Coils"/>
    </source>
</evidence>